<dbReference type="PANTHER" id="PTHR36115:SF4">
    <property type="entry name" value="MEMBRANE PROTEIN"/>
    <property type="match status" value="1"/>
</dbReference>
<reference evidence="10 12" key="2">
    <citation type="submission" date="2019-02" db="EMBL/GenBank/DDBJ databases">
        <title>The Batch Genome Submission of Acinetobacter spp. strains.</title>
        <authorList>
            <person name="Qin J."/>
            <person name="Hu Y."/>
            <person name="Ye H."/>
            <person name="Wei L."/>
            <person name="Feng Y."/>
            <person name="Zong Z."/>
        </authorList>
    </citation>
    <scope>NUCLEOTIDE SEQUENCE [LARGE SCALE GENOMIC DNA]</scope>
    <source>
        <strain evidence="10 12">WCHAW060049</strain>
    </source>
</reference>
<keyword evidence="3 6" id="KW-0812">Transmembrane</keyword>
<evidence type="ECO:0000256" key="6">
    <source>
        <dbReference type="SAM" id="Phobius"/>
    </source>
</evidence>
<evidence type="ECO:0000256" key="4">
    <source>
        <dbReference type="ARBA" id="ARBA00022989"/>
    </source>
</evidence>
<keyword evidence="12" id="KW-1185">Reference proteome</keyword>
<protein>
    <submittedName>
        <fullName evidence="9">RDD family protein</fullName>
    </submittedName>
</protein>
<dbReference type="Pfam" id="PF14237">
    <property type="entry name" value="GYF_2"/>
    <property type="match status" value="1"/>
</dbReference>
<keyword evidence="4 6" id="KW-1133">Transmembrane helix</keyword>
<accession>A0A3G2T1X0</accession>
<dbReference type="AlphaFoldDB" id="A0A3G2T1X0"/>
<feature type="domain" description="RDD" evidence="7">
    <location>
        <begin position="90"/>
        <end position="244"/>
    </location>
</feature>
<reference evidence="9 11" key="1">
    <citation type="submission" date="2018-10" db="EMBL/GenBank/DDBJ databases">
        <title>The complete genome of Acinetobacter wuhouensis strain WCHAW010062.</title>
        <authorList>
            <person name="Hu Y."/>
            <person name="Long H."/>
            <person name="Feng Y."/>
            <person name="Zong Z."/>
        </authorList>
    </citation>
    <scope>NUCLEOTIDE SEQUENCE [LARGE SCALE GENOMIC DNA]</scope>
    <source>
        <strain evidence="9 11">WCHAW010062</strain>
    </source>
</reference>
<sequence>MQIYLARNNQQAGPYSVEELNQMLASQQVLLTDLAWYQGMTEWKALGELTQGKLVFEPIHNPPVSNPHEVNPTIQSLKVEKKTQVSVTPASVGKRISAKLIDFLLLLIPQMCAIIYYLPADAYKIAESGYSAENQTKVTEMLTQSMPVYVSTGLLVYLFALLIVQYFLISKTGQSIGKKIFKLQIVDVETNQLAGSLRAFFVRTFLFLLISQLTSIIPLLVIVFIVDFVMFLSKPHYALHDRISKTKVIDISK</sequence>
<evidence type="ECO:0000256" key="1">
    <source>
        <dbReference type="ARBA" id="ARBA00004651"/>
    </source>
</evidence>
<dbReference type="Proteomes" id="UP000279962">
    <property type="component" value="Chromosome"/>
</dbReference>
<dbReference type="Pfam" id="PF06271">
    <property type="entry name" value="RDD"/>
    <property type="match status" value="1"/>
</dbReference>
<feature type="transmembrane region" description="Helical" evidence="6">
    <location>
        <begin position="100"/>
        <end position="118"/>
    </location>
</feature>
<evidence type="ECO:0000256" key="2">
    <source>
        <dbReference type="ARBA" id="ARBA00022475"/>
    </source>
</evidence>
<proteinExistence type="predicted"/>
<feature type="domain" description="GYF" evidence="8">
    <location>
        <begin position="4"/>
        <end position="50"/>
    </location>
</feature>
<comment type="subcellular location">
    <subcellularLocation>
        <location evidence="1">Cell membrane</location>
        <topology evidence="1">Multi-pass membrane protein</topology>
    </subcellularLocation>
</comment>
<keyword evidence="2" id="KW-1003">Cell membrane</keyword>
<organism evidence="9 11">
    <name type="scientific">Acinetobacter wuhouensis</name>
    <dbReference type="NCBI Taxonomy" id="1879050"/>
    <lineage>
        <taxon>Bacteria</taxon>
        <taxon>Pseudomonadati</taxon>
        <taxon>Pseudomonadota</taxon>
        <taxon>Gammaproteobacteria</taxon>
        <taxon>Moraxellales</taxon>
        <taxon>Moraxellaceae</taxon>
        <taxon>Acinetobacter</taxon>
    </lineage>
</organism>
<evidence type="ECO:0000313" key="10">
    <source>
        <dbReference type="EMBL" id="RZG49225.1"/>
    </source>
</evidence>
<dbReference type="PANTHER" id="PTHR36115">
    <property type="entry name" value="PROLINE-RICH ANTIGEN HOMOLOG-RELATED"/>
    <property type="match status" value="1"/>
</dbReference>
<evidence type="ECO:0000256" key="3">
    <source>
        <dbReference type="ARBA" id="ARBA00022692"/>
    </source>
</evidence>
<dbReference type="RefSeq" id="WP_087552743.1">
    <property type="nucleotide sequence ID" value="NZ_CP033133.1"/>
</dbReference>
<gene>
    <name evidence="9" type="ORF">CDG68_10150</name>
    <name evidence="10" type="ORF">EXU28_00015</name>
</gene>
<dbReference type="Proteomes" id="UP000293863">
    <property type="component" value="Unassembled WGS sequence"/>
</dbReference>
<feature type="transmembrane region" description="Helical" evidence="6">
    <location>
        <begin position="148"/>
        <end position="169"/>
    </location>
</feature>
<dbReference type="EMBL" id="SGSQ01000001">
    <property type="protein sequence ID" value="RZG49225.1"/>
    <property type="molecule type" value="Genomic_DNA"/>
</dbReference>
<dbReference type="GO" id="GO:0005886">
    <property type="term" value="C:plasma membrane"/>
    <property type="evidence" value="ECO:0007669"/>
    <property type="project" value="UniProtKB-SubCell"/>
</dbReference>
<dbReference type="InterPro" id="IPR025640">
    <property type="entry name" value="GYF_2"/>
</dbReference>
<evidence type="ECO:0000259" key="8">
    <source>
        <dbReference type="Pfam" id="PF14237"/>
    </source>
</evidence>
<evidence type="ECO:0000256" key="5">
    <source>
        <dbReference type="ARBA" id="ARBA00023136"/>
    </source>
</evidence>
<evidence type="ECO:0000259" key="7">
    <source>
        <dbReference type="Pfam" id="PF06271"/>
    </source>
</evidence>
<feature type="transmembrane region" description="Helical" evidence="6">
    <location>
        <begin position="205"/>
        <end position="232"/>
    </location>
</feature>
<dbReference type="InterPro" id="IPR051791">
    <property type="entry name" value="Pra-immunoreactive"/>
</dbReference>
<keyword evidence="5 6" id="KW-0472">Membrane</keyword>
<name>A0A3G2T1X0_9GAMM</name>
<evidence type="ECO:0000313" key="11">
    <source>
        <dbReference type="Proteomes" id="UP000279962"/>
    </source>
</evidence>
<evidence type="ECO:0000313" key="9">
    <source>
        <dbReference type="EMBL" id="AYO53972.1"/>
    </source>
</evidence>
<dbReference type="InterPro" id="IPR010432">
    <property type="entry name" value="RDD"/>
</dbReference>
<dbReference type="EMBL" id="CP033133">
    <property type="protein sequence ID" value="AYO53972.1"/>
    <property type="molecule type" value="Genomic_DNA"/>
</dbReference>
<evidence type="ECO:0000313" key="12">
    <source>
        <dbReference type="Proteomes" id="UP000293863"/>
    </source>
</evidence>